<dbReference type="InterPro" id="IPR000008">
    <property type="entry name" value="C2_dom"/>
</dbReference>
<sequence length="621" mass="69302">MAHLGGGFQAGTAVIPCSKVEISISCRKLRDLDVFSKSDPMCVVYTQDIKSQRYIEYERTETIQDNLNPEFAKKVVIDYFFEEAQRLKFEVYDVDSQSRNLQQHDFIGWVEVTLGEIVGAVGGCVVKKLRSNLQGENGDILLRAEELGSSKEMAIFHLKASKLDQKNWWGLFGKSDPFLTFYRANEDNSYTVVHRTEVIKNTLSPDWKTFSLPIRTICNGDYERSIKVECHDWEASGSHQLIGSFITNMREMSSSNQPTFELMHPKTKKKAGQVYVASCHIEEQSSFIDYIRGGMQMNFTVAVDFTASNGNPHSPTSLHYYNPYQLNQYAAAISAVGEVIQNYDSDKLFPALGFGARMPDGSVSHEFALNFQPQNPFCSGIDGVLAAYYHSLNSVQLYGPTNFAPVINHVARFAAGSRDGSEYFVLLIITDGIITDLPQTKEAIVHASTLPLSIIIVGVGDADFTEMDILDGDDVRLSSRGRYAERDIVQFVPFRNFLQSGSASMHVSQAHLAKEVLAEIPEQILSYMKRYGIKPRPPLQGNVNQMQGNVGGYIPPHVQQQPHATSYPSGPPQHHNMGPGPQHHNMGSFPQHHNMGSLPQQHNMGPLPQQHNMGPPPPYQP</sequence>
<dbReference type="GO" id="GO:0071277">
    <property type="term" value="P:cellular response to calcium ion"/>
    <property type="evidence" value="ECO:0007669"/>
    <property type="project" value="TreeGrafter"/>
</dbReference>
<reference evidence="21" key="1">
    <citation type="journal article" date="2023" name="G3 (Bethesda)">
        <title>A reference genome for the long-term kleptoplast-retaining sea slug Elysia crispata morphotype clarki.</title>
        <authorList>
            <person name="Eastman K.E."/>
            <person name="Pendleton A.L."/>
            <person name="Shaikh M.A."/>
            <person name="Suttiyut T."/>
            <person name="Ogas R."/>
            <person name="Tomko P."/>
            <person name="Gavelis G."/>
            <person name="Widhalm J.R."/>
            <person name="Wisecaver J.H."/>
        </authorList>
    </citation>
    <scope>NUCLEOTIDE SEQUENCE</scope>
    <source>
        <strain evidence="21">ECLA1</strain>
    </source>
</reference>
<name>A0AAE1AV93_9GAST</name>
<dbReference type="SUPFAM" id="SSF49562">
    <property type="entry name" value="C2 domain (Calcium/lipid-binding domain, CaLB)"/>
    <property type="match status" value="2"/>
</dbReference>
<dbReference type="GO" id="GO:0046872">
    <property type="term" value="F:metal ion binding"/>
    <property type="evidence" value="ECO:0007669"/>
    <property type="project" value="UniProtKB-KW"/>
</dbReference>
<dbReference type="AlphaFoldDB" id="A0AAE1AV93"/>
<dbReference type="InterPro" id="IPR045052">
    <property type="entry name" value="Copine"/>
</dbReference>
<dbReference type="EMBL" id="JAWDGP010001156">
    <property type="protein sequence ID" value="KAK3794006.1"/>
    <property type="molecule type" value="Genomic_DNA"/>
</dbReference>
<evidence type="ECO:0000256" key="1">
    <source>
        <dbReference type="ARBA" id="ARBA00004123"/>
    </source>
</evidence>
<dbReference type="CDD" id="cd04048">
    <property type="entry name" value="C2A_Copine"/>
    <property type="match status" value="1"/>
</dbReference>
<evidence type="ECO:0000256" key="19">
    <source>
        <dbReference type="SAM" id="MobiDB-lite"/>
    </source>
</evidence>
<evidence type="ECO:0000256" key="6">
    <source>
        <dbReference type="ARBA" id="ARBA00022475"/>
    </source>
</evidence>
<dbReference type="GO" id="GO:0005634">
    <property type="term" value="C:nucleus"/>
    <property type="evidence" value="ECO:0007669"/>
    <property type="project" value="UniProtKB-SubCell"/>
</dbReference>
<keyword evidence="6" id="KW-1003">Cell membrane</keyword>
<evidence type="ECO:0000256" key="14">
    <source>
        <dbReference type="ARBA" id="ARBA00023242"/>
    </source>
</evidence>
<protein>
    <recommendedName>
        <fullName evidence="17">Copine-3</fullName>
    </recommendedName>
    <alternativeName>
        <fullName evidence="18">Copine III</fullName>
    </alternativeName>
</protein>
<keyword evidence="12" id="KW-0965">Cell junction</keyword>
<evidence type="ECO:0000313" key="21">
    <source>
        <dbReference type="EMBL" id="KAK3794006.1"/>
    </source>
</evidence>
<evidence type="ECO:0000256" key="12">
    <source>
        <dbReference type="ARBA" id="ARBA00022949"/>
    </source>
</evidence>
<dbReference type="Proteomes" id="UP001283361">
    <property type="component" value="Unassembled WGS sequence"/>
</dbReference>
<organism evidence="21 22">
    <name type="scientific">Elysia crispata</name>
    <name type="common">lettuce slug</name>
    <dbReference type="NCBI Taxonomy" id="231223"/>
    <lineage>
        <taxon>Eukaryota</taxon>
        <taxon>Metazoa</taxon>
        <taxon>Spiralia</taxon>
        <taxon>Lophotrochozoa</taxon>
        <taxon>Mollusca</taxon>
        <taxon>Gastropoda</taxon>
        <taxon>Heterobranchia</taxon>
        <taxon>Euthyneura</taxon>
        <taxon>Panpulmonata</taxon>
        <taxon>Sacoglossa</taxon>
        <taxon>Placobranchoidea</taxon>
        <taxon>Plakobranchidae</taxon>
        <taxon>Elysia</taxon>
    </lineage>
</organism>
<keyword evidence="13" id="KW-0472">Membrane</keyword>
<dbReference type="CDD" id="cd04047">
    <property type="entry name" value="C2B_Copine"/>
    <property type="match status" value="1"/>
</dbReference>
<evidence type="ECO:0000256" key="3">
    <source>
        <dbReference type="ARBA" id="ARBA00004246"/>
    </source>
</evidence>
<dbReference type="SMART" id="SM00239">
    <property type="entry name" value="C2"/>
    <property type="match status" value="2"/>
</dbReference>
<evidence type="ECO:0000259" key="20">
    <source>
        <dbReference type="PROSITE" id="PS50004"/>
    </source>
</evidence>
<comment type="similarity">
    <text evidence="5">Belongs to the copine family.</text>
</comment>
<keyword evidence="8" id="KW-0597">Phosphoprotein</keyword>
<dbReference type="Pfam" id="PF07002">
    <property type="entry name" value="Copine"/>
    <property type="match status" value="1"/>
</dbReference>
<comment type="subunit">
    <text evidence="16">Monomer. Interacts with ERBB2 (preferentially with the tyrosine phosphorylated form); this interaction occurs at the cell membrane and is increased in a growth factor heregulin-dependent manner. Interacts with SHC1; this interaction may mediate the binding of CPNE3 with ERBB2. Interacts with RACK1.</text>
</comment>
<evidence type="ECO:0000256" key="17">
    <source>
        <dbReference type="ARBA" id="ARBA00074834"/>
    </source>
</evidence>
<evidence type="ECO:0000256" key="7">
    <source>
        <dbReference type="ARBA" id="ARBA00022490"/>
    </source>
</evidence>
<evidence type="ECO:0000256" key="16">
    <source>
        <dbReference type="ARBA" id="ARBA00065466"/>
    </source>
</evidence>
<feature type="domain" description="C2" evidence="20">
    <location>
        <begin position="1"/>
        <end position="128"/>
    </location>
</feature>
<evidence type="ECO:0000313" key="22">
    <source>
        <dbReference type="Proteomes" id="UP001283361"/>
    </source>
</evidence>
<feature type="compositionally biased region" description="Polar residues" evidence="19">
    <location>
        <begin position="558"/>
        <end position="568"/>
    </location>
</feature>
<comment type="caution">
    <text evidence="21">The sequence shown here is derived from an EMBL/GenBank/DDBJ whole genome shotgun (WGS) entry which is preliminary data.</text>
</comment>
<dbReference type="GO" id="GO:0005886">
    <property type="term" value="C:plasma membrane"/>
    <property type="evidence" value="ECO:0007669"/>
    <property type="project" value="UniProtKB-SubCell"/>
</dbReference>
<dbReference type="Gene3D" id="2.60.40.150">
    <property type="entry name" value="C2 domain"/>
    <property type="match status" value="2"/>
</dbReference>
<evidence type="ECO:0000256" key="13">
    <source>
        <dbReference type="ARBA" id="ARBA00023136"/>
    </source>
</evidence>
<dbReference type="InterPro" id="IPR037768">
    <property type="entry name" value="C2B_Copine"/>
</dbReference>
<dbReference type="SMART" id="SM00327">
    <property type="entry name" value="VWA"/>
    <property type="match status" value="1"/>
</dbReference>
<feature type="region of interest" description="Disordered" evidence="19">
    <location>
        <begin position="549"/>
        <end position="621"/>
    </location>
</feature>
<dbReference type="GO" id="GO:0005925">
    <property type="term" value="C:focal adhesion"/>
    <property type="evidence" value="ECO:0007669"/>
    <property type="project" value="UniProtKB-SubCell"/>
</dbReference>
<dbReference type="PANTHER" id="PTHR10857">
    <property type="entry name" value="COPINE"/>
    <property type="match status" value="1"/>
</dbReference>
<dbReference type="Pfam" id="PF00168">
    <property type="entry name" value="C2"/>
    <property type="match status" value="2"/>
</dbReference>
<dbReference type="InterPro" id="IPR010734">
    <property type="entry name" value="Copine_C"/>
</dbReference>
<dbReference type="InterPro" id="IPR035892">
    <property type="entry name" value="C2_domain_sf"/>
</dbReference>
<proteinExistence type="inferred from homology"/>
<keyword evidence="9" id="KW-0479">Metal-binding</keyword>
<evidence type="ECO:0000256" key="18">
    <source>
        <dbReference type="ARBA" id="ARBA00076171"/>
    </source>
</evidence>
<evidence type="ECO:0000256" key="4">
    <source>
        <dbReference type="ARBA" id="ARBA00004496"/>
    </source>
</evidence>
<dbReference type="FunFam" id="2.60.40.150:FF:000042">
    <property type="entry name" value="Copine 3"/>
    <property type="match status" value="1"/>
</dbReference>
<keyword evidence="11" id="KW-0106">Calcium</keyword>
<dbReference type="InterPro" id="IPR002035">
    <property type="entry name" value="VWF_A"/>
</dbReference>
<dbReference type="CDD" id="cd01459">
    <property type="entry name" value="vWA_copine_like"/>
    <property type="match status" value="1"/>
</dbReference>
<accession>A0AAE1AV93</accession>
<dbReference type="InterPro" id="IPR036465">
    <property type="entry name" value="vWFA_dom_sf"/>
</dbReference>
<keyword evidence="14" id="KW-0539">Nucleus</keyword>
<dbReference type="PANTHER" id="PTHR10857:SF106">
    <property type="entry name" value="C2 DOMAIN-CONTAINING PROTEIN"/>
    <property type="match status" value="1"/>
</dbReference>
<evidence type="ECO:0000256" key="15">
    <source>
        <dbReference type="ARBA" id="ARBA00058857"/>
    </source>
</evidence>
<evidence type="ECO:0000256" key="2">
    <source>
        <dbReference type="ARBA" id="ARBA00004236"/>
    </source>
</evidence>
<dbReference type="PROSITE" id="PS50004">
    <property type="entry name" value="C2"/>
    <property type="match status" value="2"/>
</dbReference>
<evidence type="ECO:0000256" key="5">
    <source>
        <dbReference type="ARBA" id="ARBA00009048"/>
    </source>
</evidence>
<evidence type="ECO:0000256" key="10">
    <source>
        <dbReference type="ARBA" id="ARBA00022737"/>
    </source>
</evidence>
<keyword evidence="22" id="KW-1185">Reference proteome</keyword>
<dbReference type="GO" id="GO:0005544">
    <property type="term" value="F:calcium-dependent phospholipid binding"/>
    <property type="evidence" value="ECO:0007669"/>
    <property type="project" value="InterPro"/>
</dbReference>
<feature type="domain" description="C2" evidence="20">
    <location>
        <begin position="136"/>
        <end position="262"/>
    </location>
</feature>
<dbReference type="FunFam" id="2.60.40.150:FF:000099">
    <property type="entry name" value="Copine 3"/>
    <property type="match status" value="1"/>
</dbReference>
<keyword evidence="7" id="KW-0963">Cytoplasm</keyword>
<comment type="function">
    <text evidence="15">Calcium-dependent phospholipid-binding protein that plays a role in ERBB2-mediated tumor cell migration in response to growth factor heregulin stimulation.</text>
</comment>
<gene>
    <name evidence="21" type="ORF">RRG08_028440</name>
</gene>
<evidence type="ECO:0000256" key="9">
    <source>
        <dbReference type="ARBA" id="ARBA00022723"/>
    </source>
</evidence>
<evidence type="ECO:0000256" key="11">
    <source>
        <dbReference type="ARBA" id="ARBA00022837"/>
    </source>
</evidence>
<keyword evidence="10" id="KW-0677">Repeat</keyword>
<dbReference type="GO" id="GO:0005737">
    <property type="term" value="C:cytoplasm"/>
    <property type="evidence" value="ECO:0007669"/>
    <property type="project" value="UniProtKB-SubCell"/>
</dbReference>
<comment type="subcellular location">
    <subcellularLocation>
        <location evidence="3">Cell junction</location>
        <location evidence="3">Focal adhesion</location>
    </subcellularLocation>
    <subcellularLocation>
        <location evidence="2">Cell membrane</location>
    </subcellularLocation>
    <subcellularLocation>
        <location evidence="4">Cytoplasm</location>
    </subcellularLocation>
    <subcellularLocation>
        <location evidence="1">Nucleus</location>
    </subcellularLocation>
</comment>
<evidence type="ECO:0000256" key="8">
    <source>
        <dbReference type="ARBA" id="ARBA00022553"/>
    </source>
</evidence>
<dbReference type="SUPFAM" id="SSF53300">
    <property type="entry name" value="vWA-like"/>
    <property type="match status" value="1"/>
</dbReference>